<accession>A0A7R9UCP8</accession>
<protein>
    <submittedName>
        <fullName evidence="2">Uncharacterized protein</fullName>
    </submittedName>
</protein>
<dbReference type="AlphaFoldDB" id="A0A7R9UCP8"/>
<gene>
    <name evidence="2" type="ORF">PPYR1160_LOCUS11366</name>
</gene>
<reference evidence="2" key="1">
    <citation type="submission" date="2021-01" db="EMBL/GenBank/DDBJ databases">
        <authorList>
            <person name="Corre E."/>
            <person name="Pelletier E."/>
            <person name="Niang G."/>
            <person name="Scheremetjew M."/>
            <person name="Finn R."/>
            <person name="Kale V."/>
            <person name="Holt S."/>
            <person name="Cochrane G."/>
            <person name="Meng A."/>
            <person name="Brown T."/>
            <person name="Cohen L."/>
        </authorList>
    </citation>
    <scope>NUCLEOTIDE SEQUENCE</scope>
    <source>
        <strain evidence="2">CCMP2078</strain>
    </source>
</reference>
<sequence>MPQKQSGAEIFNQSSTSSAFVAALLLVIYARHVDEARKEDGGHCQAPGSLCCSKSGSVTNLAECLLEHFHRRHRDCDGRSEEEHPRARASPEAGEAFLPVDLSQAVQHP</sequence>
<evidence type="ECO:0000256" key="1">
    <source>
        <dbReference type="SAM" id="MobiDB-lite"/>
    </source>
</evidence>
<feature type="compositionally biased region" description="Basic and acidic residues" evidence="1">
    <location>
        <begin position="75"/>
        <end position="86"/>
    </location>
</feature>
<proteinExistence type="predicted"/>
<dbReference type="EMBL" id="HBEA01014857">
    <property type="protein sequence ID" value="CAD8261864.1"/>
    <property type="molecule type" value="Transcribed_RNA"/>
</dbReference>
<organism evidence="2">
    <name type="scientific">Pinguiococcus pyrenoidosus</name>
    <dbReference type="NCBI Taxonomy" id="172671"/>
    <lineage>
        <taxon>Eukaryota</taxon>
        <taxon>Sar</taxon>
        <taxon>Stramenopiles</taxon>
        <taxon>Ochrophyta</taxon>
        <taxon>Pinguiophyceae</taxon>
        <taxon>Pinguiochrysidales</taxon>
        <taxon>Pinguiochrysidaceae</taxon>
        <taxon>Pinguiococcus</taxon>
    </lineage>
</organism>
<evidence type="ECO:0000313" key="2">
    <source>
        <dbReference type="EMBL" id="CAD8261864.1"/>
    </source>
</evidence>
<feature type="region of interest" description="Disordered" evidence="1">
    <location>
        <begin position="75"/>
        <end position="109"/>
    </location>
</feature>
<name>A0A7R9UCP8_9STRA</name>